<evidence type="ECO:0000313" key="1">
    <source>
        <dbReference type="EMBL" id="MFC4306900.1"/>
    </source>
</evidence>
<dbReference type="PANTHER" id="PTHR43808">
    <property type="entry name" value="ACETYLORNITHINE DEACETYLASE"/>
    <property type="match status" value="1"/>
</dbReference>
<dbReference type="InterPro" id="IPR050072">
    <property type="entry name" value="Peptidase_M20A"/>
</dbReference>
<evidence type="ECO:0008006" key="3">
    <source>
        <dbReference type="Google" id="ProtNLM"/>
    </source>
</evidence>
<protein>
    <recommendedName>
        <fullName evidence="3">M20/M25/M40 family metallo-hydrolase</fullName>
    </recommendedName>
</protein>
<dbReference type="Proteomes" id="UP001595755">
    <property type="component" value="Unassembled WGS sequence"/>
</dbReference>
<evidence type="ECO:0000313" key="2">
    <source>
        <dbReference type="Proteomes" id="UP001595755"/>
    </source>
</evidence>
<dbReference type="SUPFAM" id="SSF53187">
    <property type="entry name" value="Zn-dependent exopeptidases"/>
    <property type="match status" value="1"/>
</dbReference>
<name>A0ABV8SIR4_9BACL</name>
<dbReference type="Gene3D" id="3.40.630.10">
    <property type="entry name" value="Zn peptidases"/>
    <property type="match status" value="2"/>
</dbReference>
<sequence length="443" mass="48795">MITIHTGGKIADSEIQAASESIRQAIDKQELIDLILGLGNIRSQAGYEKEAGDFVFDWMKREGFAPKRVGMVPDRFNVIGEYGGQNPTRGKNLLLTSHLDTESPQYNELDKWKYRPGSVERPEWLEARLRDGVFSGRPVENDRGPMACFLIGAKALKKTGLPMAGSLYLTACPAEIGPEHVEEFQGPQFLGKEIGAQFMMTHGGVAPDFAIAAEGTDFGISWVSCGHANFRINIYGEDVFTPLLEHPPELREHPSALVKVAPLIEALQQWCVAFEKENTYHSPGGTAVPKTQIGAIRGGDPHMMGGGSEVCSVYLGTTLTPIQSIADVQRSLEALMEREGFVGKIEPIVYRQGFEADAERVGELHRAISRSSDSVGKGATPQGHYIYSSMWRDHNVFNMYHIPAVTYGPRRFAPTVEDMMDAAVIYATTAWLICNGFERQSQS</sequence>
<keyword evidence="2" id="KW-1185">Reference proteome</keyword>
<accession>A0ABV8SIR4</accession>
<reference evidence="2" key="1">
    <citation type="journal article" date="2019" name="Int. J. Syst. Evol. Microbiol.">
        <title>The Global Catalogue of Microorganisms (GCM) 10K type strain sequencing project: providing services to taxonomists for standard genome sequencing and annotation.</title>
        <authorList>
            <consortium name="The Broad Institute Genomics Platform"/>
            <consortium name="The Broad Institute Genome Sequencing Center for Infectious Disease"/>
            <person name="Wu L."/>
            <person name="Ma J."/>
        </authorList>
    </citation>
    <scope>NUCLEOTIDE SEQUENCE [LARGE SCALE GENOMIC DNA]</scope>
    <source>
        <strain evidence="2">CGMCC 4.1641</strain>
    </source>
</reference>
<comment type="caution">
    <text evidence="1">The sequence shown here is derived from an EMBL/GenBank/DDBJ whole genome shotgun (WGS) entry which is preliminary data.</text>
</comment>
<organism evidence="1 2">
    <name type="scientific">Cohnella boryungensis</name>
    <dbReference type="NCBI Taxonomy" id="768479"/>
    <lineage>
        <taxon>Bacteria</taxon>
        <taxon>Bacillati</taxon>
        <taxon>Bacillota</taxon>
        <taxon>Bacilli</taxon>
        <taxon>Bacillales</taxon>
        <taxon>Paenibacillaceae</taxon>
        <taxon>Cohnella</taxon>
    </lineage>
</organism>
<gene>
    <name evidence="1" type="ORF">ACFO1S_26110</name>
</gene>
<proteinExistence type="predicted"/>
<dbReference type="RefSeq" id="WP_204605911.1">
    <property type="nucleotide sequence ID" value="NZ_JBHSED010000068.1"/>
</dbReference>
<dbReference type="EMBL" id="JBHSED010000068">
    <property type="protein sequence ID" value="MFC4306900.1"/>
    <property type="molecule type" value="Genomic_DNA"/>
</dbReference>